<dbReference type="GO" id="GO:0008829">
    <property type="term" value="F:dCTP deaminase activity"/>
    <property type="evidence" value="ECO:0007669"/>
    <property type="project" value="InterPro"/>
</dbReference>
<evidence type="ECO:0000256" key="2">
    <source>
        <dbReference type="ARBA" id="ARBA00022801"/>
    </source>
</evidence>
<feature type="site" description="Important for bifunctional activity" evidence="4">
    <location>
        <begin position="116"/>
        <end position="117"/>
    </location>
</feature>
<dbReference type="EMBL" id="WMBE01000001">
    <property type="protein sequence ID" value="MDG0865563.1"/>
    <property type="molecule type" value="Genomic_DNA"/>
</dbReference>
<feature type="region of interest" description="Disordered" evidence="5">
    <location>
        <begin position="166"/>
        <end position="193"/>
    </location>
</feature>
<feature type="binding site" evidence="4">
    <location>
        <position position="174"/>
    </location>
    <ligand>
        <name>dCTP</name>
        <dbReference type="ChEBI" id="CHEBI:61481"/>
    </ligand>
</feature>
<feature type="compositionally biased region" description="Basic and acidic residues" evidence="5">
    <location>
        <begin position="182"/>
        <end position="193"/>
    </location>
</feature>
<comment type="similarity">
    <text evidence="4">Belongs to the dCTP deaminase family.</text>
</comment>
<comment type="pathway">
    <text evidence="4">Pyrimidine metabolism; dUMP biosynthesis; dUMP from dCTP: step 1/1.</text>
</comment>
<dbReference type="CDD" id="cd07557">
    <property type="entry name" value="trimeric_dUTPase"/>
    <property type="match status" value="1"/>
</dbReference>
<feature type="binding site" evidence="4">
    <location>
        <position position="162"/>
    </location>
    <ligand>
        <name>dCTP</name>
        <dbReference type="ChEBI" id="CHEBI:61481"/>
    </ligand>
</feature>
<dbReference type="InterPro" id="IPR011962">
    <property type="entry name" value="dCTP_deaminase"/>
</dbReference>
<feature type="binding site" evidence="4">
    <location>
        <position position="148"/>
    </location>
    <ligand>
        <name>dCTP</name>
        <dbReference type="ChEBI" id="CHEBI:61481"/>
    </ligand>
</feature>
<evidence type="ECO:0000313" key="9">
    <source>
        <dbReference type="Proteomes" id="UP001321249"/>
    </source>
</evidence>
<evidence type="ECO:0000256" key="3">
    <source>
        <dbReference type="ARBA" id="ARBA00023080"/>
    </source>
</evidence>
<feature type="binding site" evidence="4">
    <location>
        <position position="119"/>
    </location>
    <ligand>
        <name>dCTP</name>
        <dbReference type="ChEBI" id="CHEBI:61481"/>
    </ligand>
</feature>
<dbReference type="FunFam" id="2.70.40.10:FF:000005">
    <property type="entry name" value="dCTP deaminase, dUMP-forming"/>
    <property type="match status" value="1"/>
</dbReference>
<feature type="compositionally biased region" description="Polar residues" evidence="5">
    <location>
        <begin position="169"/>
        <end position="179"/>
    </location>
</feature>
<keyword evidence="3 4" id="KW-0546">Nucleotide metabolism</keyword>
<evidence type="ECO:0000256" key="4">
    <source>
        <dbReference type="HAMAP-Rule" id="MF_00146"/>
    </source>
</evidence>
<dbReference type="GO" id="GO:0006229">
    <property type="term" value="P:dUTP biosynthetic process"/>
    <property type="evidence" value="ECO:0007669"/>
    <property type="project" value="InterPro"/>
</dbReference>
<name>A0AAJ5ZDY5_9CHLR</name>
<reference evidence="8 9" key="1">
    <citation type="submission" date="2019-11" db="EMBL/GenBank/DDBJ databases">
        <authorList>
            <person name="Cho J.-C."/>
        </authorList>
    </citation>
    <scope>NUCLEOTIDE SEQUENCE [LARGE SCALE GENOMIC DNA]</scope>
    <source>
        <strain evidence="7 8">JH1073</strain>
        <strain evidence="6 9">JH702</strain>
    </source>
</reference>
<dbReference type="InterPro" id="IPR036157">
    <property type="entry name" value="dUTPase-like_sf"/>
</dbReference>
<organism evidence="7 8">
    <name type="scientific">Candidatus Lucifugimonas marina</name>
    <dbReference type="NCBI Taxonomy" id="3038979"/>
    <lineage>
        <taxon>Bacteria</taxon>
        <taxon>Bacillati</taxon>
        <taxon>Chloroflexota</taxon>
        <taxon>Dehalococcoidia</taxon>
        <taxon>SAR202 cluster</taxon>
        <taxon>Candidatus Lucifugimonadales</taxon>
        <taxon>Candidatus Lucifugimonadaceae</taxon>
        <taxon>Candidatus Lucifugimonas</taxon>
    </lineage>
</organism>
<reference evidence="8" key="3">
    <citation type="submission" date="2023-06" db="EMBL/GenBank/DDBJ databases">
        <title>Pangenomics reveal diversification of enzyme families and niche specialization in globally abundant SAR202 bacteria.</title>
        <authorList>
            <person name="Saw J.H.W."/>
        </authorList>
    </citation>
    <scope>NUCLEOTIDE SEQUENCE [LARGE SCALE GENOMIC DNA]</scope>
    <source>
        <strain evidence="8">JH1073</strain>
    </source>
</reference>
<dbReference type="EC" id="3.5.4.30" evidence="4"/>
<keyword evidence="2 4" id="KW-0378">Hydrolase</keyword>
<keyword evidence="8" id="KW-1185">Reference proteome</keyword>
<feature type="binding site" evidence="4">
    <location>
        <begin position="101"/>
        <end position="106"/>
    </location>
    <ligand>
        <name>dCTP</name>
        <dbReference type="ChEBI" id="CHEBI:61481"/>
    </ligand>
</feature>
<dbReference type="GO" id="GO:0000166">
    <property type="term" value="F:nucleotide binding"/>
    <property type="evidence" value="ECO:0007669"/>
    <property type="project" value="UniProtKB-KW"/>
</dbReference>
<feature type="binding site" evidence="4">
    <location>
        <begin position="127"/>
        <end position="129"/>
    </location>
    <ligand>
        <name>dCTP</name>
        <dbReference type="ChEBI" id="CHEBI:61481"/>
    </ligand>
</feature>
<evidence type="ECO:0000256" key="1">
    <source>
        <dbReference type="ARBA" id="ARBA00022741"/>
    </source>
</evidence>
<dbReference type="AlphaFoldDB" id="A0AAJ5ZDY5"/>
<dbReference type="Proteomes" id="UP001219901">
    <property type="component" value="Chromosome"/>
</dbReference>
<proteinExistence type="inferred from homology"/>
<gene>
    <name evidence="4" type="primary">dcd</name>
    <name evidence="6" type="ORF">GKO46_00560</name>
    <name evidence="7" type="ORF">GKO48_08660</name>
</gene>
<keyword evidence="1 4" id="KW-0547">Nucleotide-binding</keyword>
<dbReference type="PANTHER" id="PTHR42680">
    <property type="entry name" value="DCTP DEAMINASE"/>
    <property type="match status" value="1"/>
</dbReference>
<dbReference type="GO" id="GO:0006226">
    <property type="term" value="P:dUMP biosynthetic process"/>
    <property type="evidence" value="ECO:0007669"/>
    <property type="project" value="UniProtKB-UniRule"/>
</dbReference>
<feature type="active site" description="Proton donor/acceptor" evidence="4">
    <location>
        <position position="129"/>
    </location>
</feature>
<dbReference type="GO" id="GO:0033973">
    <property type="term" value="F:dCTP deaminase (dUMP-forming) activity"/>
    <property type="evidence" value="ECO:0007669"/>
    <property type="project" value="UniProtKB-UniRule"/>
</dbReference>
<dbReference type="GO" id="GO:0015949">
    <property type="term" value="P:nucleobase-containing small molecule interconversion"/>
    <property type="evidence" value="ECO:0007669"/>
    <property type="project" value="TreeGrafter"/>
</dbReference>
<dbReference type="SUPFAM" id="SSF51283">
    <property type="entry name" value="dUTPase-like"/>
    <property type="match status" value="1"/>
</dbReference>
<dbReference type="InterPro" id="IPR033704">
    <property type="entry name" value="dUTPase_trimeric"/>
</dbReference>
<evidence type="ECO:0000256" key="5">
    <source>
        <dbReference type="SAM" id="MobiDB-lite"/>
    </source>
</evidence>
<accession>A0AAJ5ZDY5</accession>
<dbReference type="NCBIfam" id="TIGR02274">
    <property type="entry name" value="dCTP_deam"/>
    <property type="match status" value="1"/>
</dbReference>
<comment type="function">
    <text evidence="4">Bifunctional enzyme that catalyzes both the deamination of dCTP to dUTP and the hydrolysis of dUTP to dUMP without releasing the toxic dUTP intermediate.</text>
</comment>
<comment type="catalytic activity">
    <reaction evidence="4">
        <text>dCTP + 2 H2O = dUMP + NH4(+) + diphosphate</text>
        <dbReference type="Rhea" id="RHEA:19205"/>
        <dbReference type="ChEBI" id="CHEBI:15377"/>
        <dbReference type="ChEBI" id="CHEBI:28938"/>
        <dbReference type="ChEBI" id="CHEBI:33019"/>
        <dbReference type="ChEBI" id="CHEBI:61481"/>
        <dbReference type="ChEBI" id="CHEBI:246422"/>
        <dbReference type="EC" id="3.5.4.30"/>
    </reaction>
</comment>
<dbReference type="RefSeq" id="WP_342823641.1">
    <property type="nucleotide sequence ID" value="NZ_CP046146.1"/>
</dbReference>
<sequence length="193" mass="21594">MVLSDRSIREAIESGRIGIEPYSDRDVQPASVDFHLANKILVFRNSTLPYIDLRKEVPNLTDEVIIKDDEPFMLHPGEFVLGSTLEKLSLSNDLVARIEGKSSLGRLGLMIHSTAGFIDPGWSGNLTLELANVSRLPITLYFGMRIGQISFQQMTTEVDRPYGSKELSSRYQGQESPTASRAHLDFDSHIKRS</sequence>
<evidence type="ECO:0000313" key="8">
    <source>
        <dbReference type="Proteomes" id="UP001219901"/>
    </source>
</evidence>
<dbReference type="EMBL" id="CP046147">
    <property type="protein sequence ID" value="WFG39687.1"/>
    <property type="molecule type" value="Genomic_DNA"/>
</dbReference>
<protein>
    <recommendedName>
        <fullName evidence="4">dCTP deaminase, dUMP-forming</fullName>
        <ecNumber evidence="4">3.5.4.30</ecNumber>
    </recommendedName>
    <alternativeName>
        <fullName evidence="4">Bifunctional dCTP deaminase:dUTPase</fullName>
    </alternativeName>
    <alternativeName>
        <fullName evidence="4">DCD-DUT</fullName>
    </alternativeName>
</protein>
<dbReference type="PANTHER" id="PTHR42680:SF3">
    <property type="entry name" value="DCTP DEAMINASE"/>
    <property type="match status" value="1"/>
</dbReference>
<dbReference type="HAMAP" id="MF_00146">
    <property type="entry name" value="dCTP_deaminase"/>
    <property type="match status" value="1"/>
</dbReference>
<dbReference type="Proteomes" id="UP001321249">
    <property type="component" value="Unassembled WGS sequence"/>
</dbReference>
<comment type="subunit">
    <text evidence="4">Homotrimer.</text>
</comment>
<comment type="caution">
    <text evidence="4">Lacks conserved residue(s) required for the propagation of feature annotation.</text>
</comment>
<reference evidence="7" key="2">
    <citation type="journal article" date="2023" name="Nat. Commun.">
        <title>Cultivation of marine bacteria of the SAR202 clade.</title>
        <authorList>
            <person name="Lim Y."/>
            <person name="Seo J.H."/>
            <person name="Giovannoni S.J."/>
            <person name="Kang I."/>
            <person name="Cho J.C."/>
        </authorList>
    </citation>
    <scope>NUCLEOTIDE SEQUENCE</scope>
    <source>
        <strain evidence="7">JH1073</strain>
    </source>
</reference>
<evidence type="ECO:0000313" key="6">
    <source>
        <dbReference type="EMBL" id="MDG0865563.1"/>
    </source>
</evidence>
<dbReference type="Pfam" id="PF22769">
    <property type="entry name" value="DCD"/>
    <property type="match status" value="1"/>
</dbReference>
<dbReference type="Gene3D" id="2.70.40.10">
    <property type="match status" value="1"/>
</dbReference>
<evidence type="ECO:0000313" key="7">
    <source>
        <dbReference type="EMBL" id="WFG39687.1"/>
    </source>
</evidence>